<proteinExistence type="predicted"/>
<dbReference type="RefSeq" id="WP_281834685.1">
    <property type="nucleotide sequence ID" value="NZ_BSDY01000005.1"/>
</dbReference>
<evidence type="ECO:0000313" key="2">
    <source>
        <dbReference type="Proteomes" id="UP001144471"/>
    </source>
</evidence>
<reference evidence="1" key="1">
    <citation type="submission" date="2022-12" db="EMBL/GenBank/DDBJ databases">
        <title>Reference genome sequencing for broad-spectrum identification of bacterial and archaeal isolates by mass spectrometry.</title>
        <authorList>
            <person name="Sekiguchi Y."/>
            <person name="Tourlousse D.M."/>
        </authorList>
    </citation>
    <scope>NUCLEOTIDE SEQUENCE</scope>
    <source>
        <strain evidence="1">10succ1</strain>
    </source>
</reference>
<comment type="caution">
    <text evidence="1">The sequence shown here is derived from an EMBL/GenBank/DDBJ whole genome shotgun (WGS) entry which is preliminary data.</text>
</comment>
<dbReference type="EMBL" id="BSDY01000005">
    <property type="protein sequence ID" value="GLI55890.1"/>
    <property type="molecule type" value="Genomic_DNA"/>
</dbReference>
<dbReference type="AlphaFoldDB" id="A0A9W6GL04"/>
<organism evidence="1 2">
    <name type="scientific">Propionigenium maris DSM 9537</name>
    <dbReference type="NCBI Taxonomy" id="1123000"/>
    <lineage>
        <taxon>Bacteria</taxon>
        <taxon>Fusobacteriati</taxon>
        <taxon>Fusobacteriota</taxon>
        <taxon>Fusobacteriia</taxon>
        <taxon>Fusobacteriales</taxon>
        <taxon>Fusobacteriaceae</taxon>
        <taxon>Propionigenium</taxon>
    </lineage>
</organism>
<accession>A0A9W6GL04</accession>
<dbReference type="Proteomes" id="UP001144471">
    <property type="component" value="Unassembled WGS sequence"/>
</dbReference>
<gene>
    <name evidence="1" type="ORF">PM10SUCC1_14040</name>
</gene>
<protein>
    <submittedName>
        <fullName evidence="1">Uncharacterized protein</fullName>
    </submittedName>
</protein>
<name>A0A9W6GL04_9FUSO</name>
<evidence type="ECO:0000313" key="1">
    <source>
        <dbReference type="EMBL" id="GLI55890.1"/>
    </source>
</evidence>
<sequence length="107" mass="12663">MSIFDIFSGNDTTINCCHCDHRYTTKRPKPLKKKVHEKAQWHLENLDEELNNVYIYEFSEVASSTCPNCKNINYLFLDSNHKLIVSKERPSDTYLTKILLEHWIEKS</sequence>
<keyword evidence="2" id="KW-1185">Reference proteome</keyword>